<dbReference type="InterPro" id="IPR036865">
    <property type="entry name" value="CRAL-TRIO_dom_sf"/>
</dbReference>
<dbReference type="CDD" id="cd00170">
    <property type="entry name" value="SEC14"/>
    <property type="match status" value="1"/>
</dbReference>
<dbReference type="PRINTS" id="PR00180">
    <property type="entry name" value="CRETINALDHBP"/>
</dbReference>
<protein>
    <recommendedName>
        <fullName evidence="2">CRAL-TRIO domain-containing protein</fullName>
    </recommendedName>
</protein>
<dbReference type="OrthoDB" id="6575879at2759"/>
<dbReference type="AlphaFoldDB" id="A0A9N9X111"/>
<name>A0A9N9X111_PHACE</name>
<gene>
    <name evidence="3" type="ORF">PHAECO_LOCUS8603</name>
</gene>
<organism evidence="3 4">
    <name type="scientific">Phaedon cochleariae</name>
    <name type="common">Mustard beetle</name>
    <dbReference type="NCBI Taxonomy" id="80249"/>
    <lineage>
        <taxon>Eukaryota</taxon>
        <taxon>Metazoa</taxon>
        <taxon>Ecdysozoa</taxon>
        <taxon>Arthropoda</taxon>
        <taxon>Hexapoda</taxon>
        <taxon>Insecta</taxon>
        <taxon>Pterygota</taxon>
        <taxon>Neoptera</taxon>
        <taxon>Endopterygota</taxon>
        <taxon>Coleoptera</taxon>
        <taxon>Polyphaga</taxon>
        <taxon>Cucujiformia</taxon>
        <taxon>Chrysomeloidea</taxon>
        <taxon>Chrysomelidae</taxon>
        <taxon>Chrysomelinae</taxon>
        <taxon>Chrysomelini</taxon>
        <taxon>Phaedon</taxon>
    </lineage>
</organism>
<evidence type="ECO:0000313" key="4">
    <source>
        <dbReference type="Proteomes" id="UP001153737"/>
    </source>
</evidence>
<dbReference type="PANTHER" id="PTHR10174:SF222">
    <property type="entry name" value="GH10083P-RELATED"/>
    <property type="match status" value="1"/>
</dbReference>
<dbReference type="Pfam" id="PF00650">
    <property type="entry name" value="CRAL_TRIO"/>
    <property type="match status" value="1"/>
</dbReference>
<feature type="domain" description="CRAL-TRIO" evidence="2">
    <location>
        <begin position="93"/>
        <end position="255"/>
    </location>
</feature>
<reference evidence="3" key="2">
    <citation type="submission" date="2022-10" db="EMBL/GenBank/DDBJ databases">
        <authorList>
            <consortium name="ENA_rothamsted_submissions"/>
            <consortium name="culmorum"/>
            <person name="King R."/>
        </authorList>
    </citation>
    <scope>NUCLEOTIDE SEQUENCE</scope>
</reference>
<dbReference type="SUPFAM" id="SSF46938">
    <property type="entry name" value="CRAL/TRIO N-terminal domain"/>
    <property type="match status" value="1"/>
</dbReference>
<evidence type="ECO:0000259" key="2">
    <source>
        <dbReference type="PROSITE" id="PS50191"/>
    </source>
</evidence>
<dbReference type="GO" id="GO:0016020">
    <property type="term" value="C:membrane"/>
    <property type="evidence" value="ECO:0007669"/>
    <property type="project" value="TreeGrafter"/>
</dbReference>
<evidence type="ECO:0000313" key="3">
    <source>
        <dbReference type="EMBL" id="CAG9820572.1"/>
    </source>
</evidence>
<dbReference type="Gene3D" id="1.20.5.1200">
    <property type="entry name" value="Alpha-tocopherol transfer"/>
    <property type="match status" value="1"/>
</dbReference>
<dbReference type="EMBL" id="OU896710">
    <property type="protein sequence ID" value="CAG9820572.1"/>
    <property type="molecule type" value="Genomic_DNA"/>
</dbReference>
<dbReference type="PROSITE" id="PS50191">
    <property type="entry name" value="CRAL_TRIO"/>
    <property type="match status" value="1"/>
</dbReference>
<accession>A0A9N9X111</accession>
<dbReference type="Gene3D" id="3.40.525.10">
    <property type="entry name" value="CRAL-TRIO lipid binding domain"/>
    <property type="match status" value="1"/>
</dbReference>
<reference evidence="3" key="1">
    <citation type="submission" date="2022-01" db="EMBL/GenBank/DDBJ databases">
        <authorList>
            <person name="King R."/>
        </authorList>
    </citation>
    <scope>NUCLEOTIDE SEQUENCE</scope>
</reference>
<dbReference type="SMART" id="SM00516">
    <property type="entry name" value="SEC14"/>
    <property type="match status" value="1"/>
</dbReference>
<dbReference type="Proteomes" id="UP001153737">
    <property type="component" value="Chromosome 4"/>
</dbReference>
<proteinExistence type="predicted"/>
<sequence length="307" mass="36312">MDRKTPYFEDMEKQLELALKKREKSKQDLEEYIEEIKIWLKSQPHLPEMPDKKIIMNFLFMNKFSVEGTKQRLDMYYTKQTLVPEFFENSHPESSRMQCYLDTAYYIPLPKSTEDGYRISVFKLINADPEHFNALDFFGSTYNSIEIRLHEDHFVGEIVIYDLKDASLRHIMKFTPVSLKKAATLLEKVLNNSVQQLHILNYPSYAESLINLVKKLLKPKIAERLHLHQGIDTISEFLPSRLLPEDYNGQERSLKELNELWRKKLSDYRERFDALTTLRVDETKRPTPVINDEILGFHGNFKKLCVD</sequence>
<dbReference type="GO" id="GO:1902936">
    <property type="term" value="F:phosphatidylinositol bisphosphate binding"/>
    <property type="evidence" value="ECO:0007669"/>
    <property type="project" value="TreeGrafter"/>
</dbReference>
<dbReference type="InterPro" id="IPR036273">
    <property type="entry name" value="CRAL/TRIO_N_dom_sf"/>
</dbReference>
<feature type="coiled-coil region" evidence="1">
    <location>
        <begin position="8"/>
        <end position="35"/>
    </location>
</feature>
<evidence type="ECO:0000256" key="1">
    <source>
        <dbReference type="SAM" id="Coils"/>
    </source>
</evidence>
<dbReference type="InterPro" id="IPR001251">
    <property type="entry name" value="CRAL-TRIO_dom"/>
</dbReference>
<keyword evidence="1" id="KW-0175">Coiled coil</keyword>
<dbReference type="PANTHER" id="PTHR10174">
    <property type="entry name" value="ALPHA-TOCOPHEROL TRANSFER PROTEIN-RELATED"/>
    <property type="match status" value="1"/>
</dbReference>
<keyword evidence="4" id="KW-1185">Reference proteome</keyword>
<dbReference type="SUPFAM" id="SSF52087">
    <property type="entry name" value="CRAL/TRIO domain"/>
    <property type="match status" value="1"/>
</dbReference>